<proteinExistence type="predicted"/>
<dbReference type="EMBL" id="BTRK01000006">
    <property type="protein sequence ID" value="GMR62423.1"/>
    <property type="molecule type" value="Genomic_DNA"/>
</dbReference>
<keyword evidence="3" id="KW-1185">Reference proteome</keyword>
<feature type="domain" description="F-box" evidence="1">
    <location>
        <begin position="119"/>
        <end position="144"/>
    </location>
</feature>
<dbReference type="Gene3D" id="3.80.10.10">
    <property type="entry name" value="Ribonuclease Inhibitor"/>
    <property type="match status" value="1"/>
</dbReference>
<dbReference type="SUPFAM" id="SSF52047">
    <property type="entry name" value="RNI-like"/>
    <property type="match status" value="1"/>
</dbReference>
<dbReference type="SUPFAM" id="SSF81383">
    <property type="entry name" value="F-box domain"/>
    <property type="match status" value="1"/>
</dbReference>
<dbReference type="InterPro" id="IPR032675">
    <property type="entry name" value="LRR_dom_sf"/>
</dbReference>
<comment type="caution">
    <text evidence="2">The sequence shown here is derived from an EMBL/GenBank/DDBJ whole genome shotgun (WGS) entry which is preliminary data.</text>
</comment>
<evidence type="ECO:0000313" key="3">
    <source>
        <dbReference type="Proteomes" id="UP001328107"/>
    </source>
</evidence>
<protein>
    <recommendedName>
        <fullName evidence="1">F-box domain-containing protein</fullName>
    </recommendedName>
</protein>
<dbReference type="Proteomes" id="UP001328107">
    <property type="component" value="Unassembled WGS sequence"/>
</dbReference>
<sequence>MISVTVAAQGKSKRLVGGHLKAYGSGRLSILDLNGPTYTGKHKNREVNIWARAFSKFFDVLYSVLLSCFPFVFNFLNSPASAEADQEESYGLLKKRNKRSTSLVKYSAMQKLDDASLGLIFSYLHPQEIARCESVCRKWRRAVDTSIEDLPKIQKDQIRLLFDEGEVVIYPVDEKRCPTRYPMPSLQVLARKLRHLSCLSLFVRGLIPVESTPVLKALCELSLSPQQIYFIWCKLSPDSATHLADFLHRNVVSLTDLGVEECTPGCIFTDALLQPLLPSLVSLRLWNDGKGALFAISDTTVLGLADAIREGASLETVDLACSSSVTPSGVVALIEAWILAASSDLSLSLSHCPLVTPDSLLTLLATKSIFFKNGKLLRRGRSLSLFL</sequence>
<dbReference type="Gene3D" id="1.20.1280.50">
    <property type="match status" value="1"/>
</dbReference>
<dbReference type="InterPro" id="IPR036047">
    <property type="entry name" value="F-box-like_dom_sf"/>
</dbReference>
<organism evidence="2 3">
    <name type="scientific">Pristionchus mayeri</name>
    <dbReference type="NCBI Taxonomy" id="1317129"/>
    <lineage>
        <taxon>Eukaryota</taxon>
        <taxon>Metazoa</taxon>
        <taxon>Ecdysozoa</taxon>
        <taxon>Nematoda</taxon>
        <taxon>Chromadorea</taxon>
        <taxon>Rhabditida</taxon>
        <taxon>Rhabditina</taxon>
        <taxon>Diplogasteromorpha</taxon>
        <taxon>Diplogasteroidea</taxon>
        <taxon>Neodiplogasteridae</taxon>
        <taxon>Pristionchus</taxon>
    </lineage>
</organism>
<name>A0AAN5DFS7_9BILA</name>
<evidence type="ECO:0000313" key="2">
    <source>
        <dbReference type="EMBL" id="GMR62423.1"/>
    </source>
</evidence>
<accession>A0AAN5DFS7</accession>
<evidence type="ECO:0000259" key="1">
    <source>
        <dbReference type="Pfam" id="PF12937"/>
    </source>
</evidence>
<reference evidence="3" key="1">
    <citation type="submission" date="2022-10" db="EMBL/GenBank/DDBJ databases">
        <title>Genome assembly of Pristionchus species.</title>
        <authorList>
            <person name="Yoshida K."/>
            <person name="Sommer R.J."/>
        </authorList>
    </citation>
    <scope>NUCLEOTIDE SEQUENCE [LARGE SCALE GENOMIC DNA]</scope>
    <source>
        <strain evidence="3">RS5460</strain>
    </source>
</reference>
<dbReference type="AlphaFoldDB" id="A0AAN5DFS7"/>
<gene>
    <name evidence="2" type="ORF">PMAYCL1PPCAC_32618</name>
</gene>
<dbReference type="Pfam" id="PF12937">
    <property type="entry name" value="F-box-like"/>
    <property type="match status" value="1"/>
</dbReference>
<dbReference type="InterPro" id="IPR001810">
    <property type="entry name" value="F-box_dom"/>
</dbReference>